<accession>A0A0P1B1C4</accession>
<name>A0A0P1B1C4_PLAHL</name>
<dbReference type="EMBL" id="CCYD01002589">
    <property type="protein sequence ID" value="CEG47501.1"/>
    <property type="molecule type" value="Genomic_DNA"/>
</dbReference>
<evidence type="ECO:0000313" key="2">
    <source>
        <dbReference type="Proteomes" id="UP000054928"/>
    </source>
</evidence>
<protein>
    <submittedName>
        <fullName evidence="1">Uncharacterized protein</fullName>
    </submittedName>
</protein>
<dbReference type="Proteomes" id="UP000054928">
    <property type="component" value="Unassembled WGS sequence"/>
</dbReference>
<reference evidence="2" key="1">
    <citation type="submission" date="2014-09" db="EMBL/GenBank/DDBJ databases">
        <authorList>
            <person name="Sharma Rahul"/>
            <person name="Thines Marco"/>
        </authorList>
    </citation>
    <scope>NUCLEOTIDE SEQUENCE [LARGE SCALE GENOMIC DNA]</scope>
</reference>
<sequence length="100" mass="11023">MCINTNGTPSALLMAIQKSTSALMMIYTLEIKACSLSPALSTAGYTTQVISVPVFTPLNFMYQYALLEKFPNICCTNEKEGCEIGRLQLLRLTLVQKPLN</sequence>
<evidence type="ECO:0000313" key="1">
    <source>
        <dbReference type="EMBL" id="CEG47501.1"/>
    </source>
</evidence>
<proteinExistence type="predicted"/>
<dbReference type="AlphaFoldDB" id="A0A0P1B1C4"/>
<organism evidence="1 2">
    <name type="scientific">Plasmopara halstedii</name>
    <name type="common">Downy mildew of sunflower</name>
    <dbReference type="NCBI Taxonomy" id="4781"/>
    <lineage>
        <taxon>Eukaryota</taxon>
        <taxon>Sar</taxon>
        <taxon>Stramenopiles</taxon>
        <taxon>Oomycota</taxon>
        <taxon>Peronosporomycetes</taxon>
        <taxon>Peronosporales</taxon>
        <taxon>Peronosporaceae</taxon>
        <taxon>Plasmopara</taxon>
    </lineage>
</organism>
<keyword evidence="2" id="KW-1185">Reference proteome</keyword>
<dbReference type="RefSeq" id="XP_024583870.1">
    <property type="nucleotide sequence ID" value="XM_024718475.1"/>
</dbReference>
<dbReference type="GeneID" id="36399426"/>